<protein>
    <submittedName>
        <fullName evidence="1">YbjN domain-containing protein</fullName>
    </submittedName>
</protein>
<dbReference type="Gene3D" id="3.30.1460.10">
    <property type="match status" value="1"/>
</dbReference>
<organism evidence="1 2">
    <name type="scientific">Pedococcus ginsenosidimutans</name>
    <dbReference type="NCBI Taxonomy" id="490570"/>
    <lineage>
        <taxon>Bacteria</taxon>
        <taxon>Bacillati</taxon>
        <taxon>Actinomycetota</taxon>
        <taxon>Actinomycetes</taxon>
        <taxon>Micrococcales</taxon>
        <taxon>Intrasporangiaceae</taxon>
        <taxon>Pedococcus</taxon>
    </lineage>
</organism>
<dbReference type="EMBL" id="BAABLO010000003">
    <property type="protein sequence ID" value="GAA4714932.1"/>
    <property type="molecule type" value="Genomic_DNA"/>
</dbReference>
<sequence length="164" mass="18106">MVEEFLHEAGLEWEPGARRGEYVVTLPGEKKLKTVVSLVVGADALSVSAFVIRNPDENHEEFYRYLLRKNLRLPGLAYAVDGSGDVYVTGRLPAAGVDAAYLDQLVGALLDAADSHFNELLAIGFITSMRKEWDWRVSRGESLRNLEAFRHLLARPGDPAPSPA</sequence>
<dbReference type="SUPFAM" id="SSF69635">
    <property type="entry name" value="Type III secretory system chaperone-like"/>
    <property type="match status" value="1"/>
</dbReference>
<accession>A0ABP8XWQ3</accession>
<dbReference type="Proteomes" id="UP001500556">
    <property type="component" value="Unassembled WGS sequence"/>
</dbReference>
<dbReference type="Pfam" id="PF10722">
    <property type="entry name" value="YbjN"/>
    <property type="match status" value="1"/>
</dbReference>
<keyword evidence="2" id="KW-1185">Reference proteome</keyword>
<name>A0ABP8XWQ3_9MICO</name>
<dbReference type="InterPro" id="IPR019660">
    <property type="entry name" value="Put_sensory_transdc_reg_YbjN"/>
</dbReference>
<reference evidence="2" key="1">
    <citation type="journal article" date="2019" name="Int. J. Syst. Evol. Microbiol.">
        <title>The Global Catalogue of Microorganisms (GCM) 10K type strain sequencing project: providing services to taxonomists for standard genome sequencing and annotation.</title>
        <authorList>
            <consortium name="The Broad Institute Genomics Platform"/>
            <consortium name="The Broad Institute Genome Sequencing Center for Infectious Disease"/>
            <person name="Wu L."/>
            <person name="Ma J."/>
        </authorList>
    </citation>
    <scope>NUCLEOTIDE SEQUENCE [LARGE SCALE GENOMIC DNA]</scope>
    <source>
        <strain evidence="2">JCM 18961</strain>
    </source>
</reference>
<comment type="caution">
    <text evidence="1">The sequence shown here is derived from an EMBL/GenBank/DDBJ whole genome shotgun (WGS) entry which is preliminary data.</text>
</comment>
<evidence type="ECO:0000313" key="2">
    <source>
        <dbReference type="Proteomes" id="UP001500556"/>
    </source>
</evidence>
<evidence type="ECO:0000313" key="1">
    <source>
        <dbReference type="EMBL" id="GAA4714932.1"/>
    </source>
</evidence>
<gene>
    <name evidence="1" type="ORF">GCM10025782_09200</name>
</gene>
<proteinExistence type="predicted"/>